<gene>
    <name evidence="1" type="ORF">BGTH12_LOCUS7645</name>
</gene>
<comment type="caution">
    <text evidence="1">The sequence shown here is derived from an EMBL/GenBank/DDBJ whole genome shotgun (WGS) entry which is preliminary data.</text>
</comment>
<proteinExistence type="predicted"/>
<organism evidence="1 2">
    <name type="scientific">Blumeria graminis f. sp. triticale</name>
    <dbReference type="NCBI Taxonomy" id="1689686"/>
    <lineage>
        <taxon>Eukaryota</taxon>
        <taxon>Fungi</taxon>
        <taxon>Dikarya</taxon>
        <taxon>Ascomycota</taxon>
        <taxon>Pezizomycotina</taxon>
        <taxon>Leotiomycetes</taxon>
        <taxon>Erysiphales</taxon>
        <taxon>Erysiphaceae</taxon>
        <taxon>Blumeria</taxon>
    </lineage>
</organism>
<dbReference type="Proteomes" id="UP000683417">
    <property type="component" value="Unassembled WGS sequence"/>
</dbReference>
<name>A0A9W4GI58_BLUGR</name>
<evidence type="ECO:0000313" key="1">
    <source>
        <dbReference type="EMBL" id="CAD6506287.1"/>
    </source>
</evidence>
<dbReference type="AlphaFoldDB" id="A0A9W4GI58"/>
<reference evidence="1" key="1">
    <citation type="submission" date="2020-10" db="EMBL/GenBank/DDBJ databases">
        <authorList>
            <person name="Muller C M."/>
        </authorList>
    </citation>
    <scope>NUCLEOTIDE SEQUENCE</scope>
    <source>
        <strain evidence="1">THUN-12</strain>
    </source>
</reference>
<protein>
    <submittedName>
        <fullName evidence="1">BgTH12-07214</fullName>
    </submittedName>
</protein>
<sequence length="49" mass="5580">MSSPNFKLGYCRIESTEKLFFSVLCSLSAEFVPFTNKISFLSVLLEFHA</sequence>
<accession>A0A9W4GI58</accession>
<evidence type="ECO:0000313" key="2">
    <source>
        <dbReference type="Proteomes" id="UP000683417"/>
    </source>
</evidence>
<dbReference type="EMBL" id="CAJHIT010000010">
    <property type="protein sequence ID" value="CAD6506287.1"/>
    <property type="molecule type" value="Genomic_DNA"/>
</dbReference>